<dbReference type="CDD" id="cd06174">
    <property type="entry name" value="MFS"/>
    <property type="match status" value="1"/>
</dbReference>
<evidence type="ECO:0000256" key="4">
    <source>
        <dbReference type="ARBA" id="ARBA00023136"/>
    </source>
</evidence>
<dbReference type="PANTHER" id="PTHR23507:SF13">
    <property type="entry name" value="MFS GENERAL SUBSTRATE TRANSPORTER"/>
    <property type="match status" value="1"/>
</dbReference>
<feature type="transmembrane region" description="Helical" evidence="6">
    <location>
        <begin position="320"/>
        <end position="341"/>
    </location>
</feature>
<dbReference type="PANTHER" id="PTHR23507">
    <property type="entry name" value="ZGC:174356"/>
    <property type="match status" value="1"/>
</dbReference>
<dbReference type="GO" id="GO:0016020">
    <property type="term" value="C:membrane"/>
    <property type="evidence" value="ECO:0007669"/>
    <property type="project" value="UniProtKB-SubCell"/>
</dbReference>
<dbReference type="GO" id="GO:0022857">
    <property type="term" value="F:transmembrane transporter activity"/>
    <property type="evidence" value="ECO:0007669"/>
    <property type="project" value="InterPro"/>
</dbReference>
<protein>
    <submittedName>
        <fullName evidence="7">Major facilitator superfamily</fullName>
    </submittedName>
</protein>
<gene>
    <name evidence="7" type="ORF">GTA08_BOTSDO03338</name>
</gene>
<evidence type="ECO:0000313" key="7">
    <source>
        <dbReference type="EMBL" id="KAF4310330.1"/>
    </source>
</evidence>
<dbReference type="Proteomes" id="UP000572817">
    <property type="component" value="Unassembled WGS sequence"/>
</dbReference>
<proteinExistence type="predicted"/>
<feature type="transmembrane region" description="Helical" evidence="6">
    <location>
        <begin position="185"/>
        <end position="207"/>
    </location>
</feature>
<evidence type="ECO:0000256" key="6">
    <source>
        <dbReference type="SAM" id="Phobius"/>
    </source>
</evidence>
<name>A0A8H4N605_9PEZI</name>
<feature type="region of interest" description="Disordered" evidence="5">
    <location>
        <begin position="352"/>
        <end position="371"/>
    </location>
</feature>
<evidence type="ECO:0000313" key="8">
    <source>
        <dbReference type="Proteomes" id="UP000572817"/>
    </source>
</evidence>
<dbReference type="AlphaFoldDB" id="A0A8H4N605"/>
<evidence type="ECO:0000256" key="5">
    <source>
        <dbReference type="SAM" id="MobiDB-lite"/>
    </source>
</evidence>
<dbReference type="InterPro" id="IPR011701">
    <property type="entry name" value="MFS"/>
</dbReference>
<feature type="transmembrane region" description="Helical" evidence="6">
    <location>
        <begin position="219"/>
        <end position="238"/>
    </location>
</feature>
<evidence type="ECO:0000256" key="2">
    <source>
        <dbReference type="ARBA" id="ARBA00022692"/>
    </source>
</evidence>
<keyword evidence="2 6" id="KW-0812">Transmembrane</keyword>
<feature type="transmembrane region" description="Helical" evidence="6">
    <location>
        <begin position="438"/>
        <end position="459"/>
    </location>
</feature>
<feature type="region of interest" description="Disordered" evidence="5">
    <location>
        <begin position="529"/>
        <end position="561"/>
    </location>
</feature>
<organism evidence="7 8">
    <name type="scientific">Botryosphaeria dothidea</name>
    <dbReference type="NCBI Taxonomy" id="55169"/>
    <lineage>
        <taxon>Eukaryota</taxon>
        <taxon>Fungi</taxon>
        <taxon>Dikarya</taxon>
        <taxon>Ascomycota</taxon>
        <taxon>Pezizomycotina</taxon>
        <taxon>Dothideomycetes</taxon>
        <taxon>Dothideomycetes incertae sedis</taxon>
        <taxon>Botryosphaeriales</taxon>
        <taxon>Botryosphaeriaceae</taxon>
        <taxon>Botryosphaeria</taxon>
    </lineage>
</organism>
<feature type="transmembrane region" description="Helical" evidence="6">
    <location>
        <begin position="90"/>
        <end position="112"/>
    </location>
</feature>
<keyword evidence="8" id="KW-1185">Reference proteome</keyword>
<comment type="subcellular location">
    <subcellularLocation>
        <location evidence="1">Membrane</location>
        <topology evidence="1">Multi-pass membrane protein</topology>
    </subcellularLocation>
</comment>
<feature type="transmembrane region" description="Helical" evidence="6">
    <location>
        <begin position="155"/>
        <end position="173"/>
    </location>
</feature>
<feature type="compositionally biased region" description="Basic and acidic residues" evidence="5">
    <location>
        <begin position="544"/>
        <end position="561"/>
    </location>
</feature>
<dbReference type="Gene3D" id="1.20.1250.20">
    <property type="entry name" value="MFS general substrate transporter like domains"/>
    <property type="match status" value="2"/>
</dbReference>
<evidence type="ECO:0000256" key="3">
    <source>
        <dbReference type="ARBA" id="ARBA00022989"/>
    </source>
</evidence>
<dbReference type="Pfam" id="PF07690">
    <property type="entry name" value="MFS_1"/>
    <property type="match status" value="1"/>
</dbReference>
<dbReference type="OrthoDB" id="5204190at2759"/>
<reference evidence="7" key="1">
    <citation type="submission" date="2020-04" db="EMBL/GenBank/DDBJ databases">
        <title>Genome Assembly and Annotation of Botryosphaeria dothidea sdau 11-99, a Latent Pathogen of Apple Fruit Ring Rot in China.</title>
        <authorList>
            <person name="Yu C."/>
            <person name="Diao Y."/>
            <person name="Lu Q."/>
            <person name="Zhao J."/>
            <person name="Cui S."/>
            <person name="Peng C."/>
            <person name="He B."/>
            <person name="Liu H."/>
        </authorList>
    </citation>
    <scope>NUCLEOTIDE SEQUENCE [LARGE SCALE GENOMIC DNA]</scope>
    <source>
        <strain evidence="7">Sdau11-99</strain>
    </source>
</reference>
<evidence type="ECO:0000256" key="1">
    <source>
        <dbReference type="ARBA" id="ARBA00004141"/>
    </source>
</evidence>
<feature type="transmembrane region" description="Helical" evidence="6">
    <location>
        <begin position="33"/>
        <end position="55"/>
    </location>
</feature>
<accession>A0A8H4N605</accession>
<feature type="transmembrane region" description="Helical" evidence="6">
    <location>
        <begin position="505"/>
        <end position="524"/>
    </location>
</feature>
<dbReference type="EMBL" id="WWBZ02000016">
    <property type="protein sequence ID" value="KAF4310330.1"/>
    <property type="molecule type" value="Genomic_DNA"/>
</dbReference>
<keyword evidence="3 6" id="KW-1133">Transmembrane helix</keyword>
<feature type="transmembrane region" description="Helical" evidence="6">
    <location>
        <begin position="471"/>
        <end position="493"/>
    </location>
</feature>
<comment type="caution">
    <text evidence="7">The sequence shown here is derived from an EMBL/GenBank/DDBJ whole genome shotgun (WGS) entry which is preliminary data.</text>
</comment>
<feature type="transmembrane region" description="Helical" evidence="6">
    <location>
        <begin position="280"/>
        <end position="299"/>
    </location>
</feature>
<sequence length="561" mass="60563">MDVETETTPLLAGEQQQQEQTEKKQNKWVVARILLMGFIMSLSLSFTQVPMLYAFRLMTCEQYYKTHALPPPGGDRCAVHEIEAETARQVTLVGTSTTIVGVLNLLLTGWIIKKFGPRMAMAQQAFFPVVRLCAQNIGIMVGAKDGITIIQTTQLICLFGGPAGYMLVLNTFISEVVSPVDRTAVFGQLQGIIMFGVALGYLLGGLAGDIFGIQMPWEIALFSMVFATLYALLFLPYVPPPKPSENERSEKKGLSRFLGPAKMLAPQKWRLPDGRVKKQFGVPLLFAGIFTGVLATGYIPTLIQMFSTIKFGFGTKENGVLMSYYCVVRGVFLTFAFPYIIDYGRKWWDDGSSPPAAASPPPGAKPLSQRSRRVSAAEDVEAAVTLGLEDTGDAPAAALTLPADEKNSAFDLFFLKWSLVADGCLTGLATFCSQSWEVFVVATLLPLASGSASAAKSVMIEMCPASQKADALSAISLVEMVAALSTLSVFGVVFSELAEVGRPNLVFVCNAAVAVFAAIMLIGCRFPPEGSKRVTGAESEAGSEESRDVERVEESIPRNGK</sequence>
<dbReference type="InterPro" id="IPR036259">
    <property type="entry name" value="MFS_trans_sf"/>
</dbReference>
<keyword evidence="4 6" id="KW-0472">Membrane</keyword>
<dbReference type="SUPFAM" id="SSF103473">
    <property type="entry name" value="MFS general substrate transporter"/>
    <property type="match status" value="2"/>
</dbReference>